<reference evidence="1 2" key="1">
    <citation type="journal article" date="2016" name="Sci. Rep.">
        <title>Penicillium arizonense, a new, genome sequenced fungal species, reveals a high chemical diversity in secreted metabolites.</title>
        <authorList>
            <person name="Grijseels S."/>
            <person name="Nielsen J.C."/>
            <person name="Randelovic M."/>
            <person name="Nielsen J."/>
            <person name="Nielsen K.F."/>
            <person name="Workman M."/>
            <person name="Frisvad J.C."/>
        </authorList>
    </citation>
    <scope>NUCLEOTIDE SEQUENCE [LARGE SCALE GENOMIC DNA]</scope>
    <source>
        <strain evidence="1 2">CBS 141311</strain>
    </source>
</reference>
<comment type="caution">
    <text evidence="1">The sequence shown here is derived from an EMBL/GenBank/DDBJ whole genome shotgun (WGS) entry which is preliminary data.</text>
</comment>
<protein>
    <recommendedName>
        <fullName evidence="3">Pyoverdine/dityrosine biosynthesis protein</fullName>
    </recommendedName>
</protein>
<dbReference type="OrthoDB" id="429813at2759"/>
<dbReference type="RefSeq" id="XP_022484247.1">
    <property type="nucleotide sequence ID" value="XM_022635965.1"/>
</dbReference>
<dbReference type="EMBL" id="LXJU01000026">
    <property type="protein sequence ID" value="OGE48793.1"/>
    <property type="molecule type" value="Genomic_DNA"/>
</dbReference>
<sequence length="256" mass="28661">MKFEYAPDEVPQKVVKILKRFSLHQGQDGQEIGKVFDSVPEKLKVDIAANQPITMVLPAFPWKTPNQDKVLGEGADLGDELGLASLNHLCEEISTVYPYGARLILICDGPVYNDLVGVPANEYYDYGIQLRNIAHEKRFSSIHFIRLMDLLGLGDGEKVSKADYLRLVPVCRDRLMSPPYCDPKFDVDQELKTNPDTMATYEGYFSRISEDLKWANGLDPVVASDPALYATEVSKVAKTMINRLVVSLEVLTVCFV</sequence>
<dbReference type="STRING" id="1835702.A0A1F5L6E2"/>
<keyword evidence="2" id="KW-1185">Reference proteome</keyword>
<dbReference type="Proteomes" id="UP000177622">
    <property type="component" value="Unassembled WGS sequence"/>
</dbReference>
<dbReference type="AlphaFoldDB" id="A0A1F5L6E2"/>
<proteinExistence type="predicted"/>
<evidence type="ECO:0008006" key="3">
    <source>
        <dbReference type="Google" id="ProtNLM"/>
    </source>
</evidence>
<accession>A0A1F5L6E2</accession>
<dbReference type="GeneID" id="34580699"/>
<gene>
    <name evidence="1" type="ORF">PENARI_c026G06939</name>
</gene>
<dbReference type="InterPro" id="IPR007817">
    <property type="entry name" value="Isocyanide_synthase_DIT1"/>
</dbReference>
<dbReference type="Pfam" id="PF05141">
    <property type="entry name" value="DIT1_PvcA"/>
    <property type="match status" value="1"/>
</dbReference>
<dbReference type="PANTHER" id="PTHR37285:SF5">
    <property type="entry name" value="SPORE WALL MATURATION PROTEIN DIT1"/>
    <property type="match status" value="1"/>
</dbReference>
<evidence type="ECO:0000313" key="2">
    <source>
        <dbReference type="Proteomes" id="UP000177622"/>
    </source>
</evidence>
<dbReference type="PANTHER" id="PTHR37285">
    <property type="entry name" value="SPORE WALL MATURATION PROTEIN DIT1"/>
    <property type="match status" value="1"/>
</dbReference>
<name>A0A1F5L6E2_PENAI</name>
<evidence type="ECO:0000313" key="1">
    <source>
        <dbReference type="EMBL" id="OGE48793.1"/>
    </source>
</evidence>
<organism evidence="1 2">
    <name type="scientific">Penicillium arizonense</name>
    <dbReference type="NCBI Taxonomy" id="1835702"/>
    <lineage>
        <taxon>Eukaryota</taxon>
        <taxon>Fungi</taxon>
        <taxon>Dikarya</taxon>
        <taxon>Ascomycota</taxon>
        <taxon>Pezizomycotina</taxon>
        <taxon>Eurotiomycetes</taxon>
        <taxon>Eurotiomycetidae</taxon>
        <taxon>Eurotiales</taxon>
        <taxon>Aspergillaceae</taxon>
        <taxon>Penicillium</taxon>
    </lineage>
</organism>